<dbReference type="Proteomes" id="UP001589870">
    <property type="component" value="Unassembled WGS sequence"/>
</dbReference>
<dbReference type="PANTHER" id="PTHR10357:SF219">
    <property type="entry name" value="MALTOSE ALPHA-D-GLUCOSYLTRANSFERASE"/>
    <property type="match status" value="1"/>
</dbReference>
<dbReference type="InterPro" id="IPR006047">
    <property type="entry name" value="GH13_cat_dom"/>
</dbReference>
<accession>A0ABV6U5I6</accession>
<evidence type="ECO:0000256" key="1">
    <source>
        <dbReference type="ARBA" id="ARBA00008061"/>
    </source>
</evidence>
<organism evidence="6 7">
    <name type="scientific">Sphaerimonospora cavernae</name>
    <dbReference type="NCBI Taxonomy" id="1740611"/>
    <lineage>
        <taxon>Bacteria</taxon>
        <taxon>Bacillati</taxon>
        <taxon>Actinomycetota</taxon>
        <taxon>Actinomycetes</taxon>
        <taxon>Streptosporangiales</taxon>
        <taxon>Streptosporangiaceae</taxon>
        <taxon>Sphaerimonospora</taxon>
    </lineage>
</organism>
<evidence type="ECO:0000256" key="3">
    <source>
        <dbReference type="RuleBase" id="RU361134"/>
    </source>
</evidence>
<keyword evidence="3" id="KW-0378">Hydrolase</keyword>
<dbReference type="Gene3D" id="3.90.400.10">
    <property type="entry name" value="Oligo-1,6-glucosidase, Domain 2"/>
    <property type="match status" value="1"/>
</dbReference>
<dbReference type="CDD" id="cd11334">
    <property type="entry name" value="AmyAc_TreS"/>
    <property type="match status" value="1"/>
</dbReference>
<feature type="domain" description="Glycosyl hydrolase family 13 catalytic" evidence="5">
    <location>
        <begin position="18"/>
        <end position="420"/>
    </location>
</feature>
<feature type="region of interest" description="Disordered" evidence="4">
    <location>
        <begin position="558"/>
        <end position="585"/>
    </location>
</feature>
<dbReference type="InterPro" id="IPR013780">
    <property type="entry name" value="Glyco_hydro_b"/>
</dbReference>
<keyword evidence="7" id="KW-1185">Reference proteome</keyword>
<dbReference type="SUPFAM" id="SSF51011">
    <property type="entry name" value="Glycosyl hydrolase domain"/>
    <property type="match status" value="1"/>
</dbReference>
<reference evidence="6 7" key="1">
    <citation type="submission" date="2024-09" db="EMBL/GenBank/DDBJ databases">
        <authorList>
            <person name="Sun Q."/>
            <person name="Mori K."/>
        </authorList>
    </citation>
    <scope>NUCLEOTIDE SEQUENCE [LARGE SCALE GENOMIC DNA]</scope>
    <source>
        <strain evidence="6 7">TBRC 1851</strain>
    </source>
</reference>
<dbReference type="Gene3D" id="2.60.40.1180">
    <property type="entry name" value="Golgi alpha-mannosidase II"/>
    <property type="match status" value="1"/>
</dbReference>
<comment type="catalytic activity">
    <reaction evidence="3">
        <text>Endohydrolysis of (1-&gt;4)-alpha-D-glucosidic linkages in polysaccharides containing three or more (1-&gt;4)-alpha-linked D-glucose units.</text>
        <dbReference type="EC" id="3.2.1.1"/>
    </reaction>
</comment>
<evidence type="ECO:0000256" key="2">
    <source>
        <dbReference type="RuleBase" id="RU003615"/>
    </source>
</evidence>
<proteinExistence type="inferred from homology"/>
<dbReference type="InterPro" id="IPR045857">
    <property type="entry name" value="O16G_dom_2"/>
</dbReference>
<gene>
    <name evidence="6" type="ORF">ACFHYQ_13345</name>
</gene>
<dbReference type="SMART" id="SM00642">
    <property type="entry name" value="Aamy"/>
    <property type="match status" value="1"/>
</dbReference>
<comment type="similarity">
    <text evidence="1 2">Belongs to the glycosyl hydrolase 13 family.</text>
</comment>
<dbReference type="Gene3D" id="3.20.20.80">
    <property type="entry name" value="Glycosidases"/>
    <property type="match status" value="1"/>
</dbReference>
<sequence>MRLSLTSDVWWKNAVIYCLDIETYADGNGDGIGDFRGAMQHIDHLDRMGVTCIWLMPFFPTPDRDDGYDITDFYSVDPRLGTLGDFVEFMRVAGDRGIRVIADLVVNHTSDEHPWFKEARSGRDSHYRDWYIWSDRPEPDDPAGIVFPDQETSLWEHDETSGQYYFHRFYRFQPDLNTANPVVQDEISRILGFWMELGLSGFRVDAVPYLLEQVTEHDEDKLPDPHAFFNCLRAFMSRRDGSAVLLGEVNLPYDDLVKYFGNDLGNQITMCFDFIGMQRMYLSLAREDARPLRDAMRERPRPPKDCQWATFVRNHDELTLDKLSEPEREEVFAAFGPEENMRLFGRGLRRRLPTMLGGDIDRIKMVYSLLFSLPGTPVLFYGEEIGMGENLDLEGRQAVRTPMQWTPNRNGGFSEADPSKVHGVVRGEYGPERVNVSAQHRDPDSLLVWIIRLIRNYRDTPELAWGDYTVLDSGPDSGPDSRTDPVLAHRIDFDGATILAVHNFSDVPTEVELTLDGLDSSKVLTDLLVDGAIEVSDEGRARFKLGRYGCRWFRASTPEAAPAGSGDTPGKRDHIPKGWVRDESG</sequence>
<protein>
    <recommendedName>
        <fullName evidence="3">Alpha-amylase</fullName>
        <ecNumber evidence="3">3.2.1.1</ecNumber>
    </recommendedName>
</protein>
<dbReference type="InterPro" id="IPR006046">
    <property type="entry name" value="Alpha_amylase"/>
</dbReference>
<dbReference type="Pfam" id="PF22157">
    <property type="entry name" value="SupH-like_C"/>
    <property type="match status" value="1"/>
</dbReference>
<dbReference type="SUPFAM" id="SSF51445">
    <property type="entry name" value="(Trans)glycosidases"/>
    <property type="match status" value="1"/>
</dbReference>
<dbReference type="PRINTS" id="PR00110">
    <property type="entry name" value="ALPHAAMYLASE"/>
</dbReference>
<dbReference type="RefSeq" id="WP_394301438.1">
    <property type="nucleotide sequence ID" value="NZ_JBHMQT010000030.1"/>
</dbReference>
<dbReference type="InterPro" id="IPR054049">
    <property type="entry name" value="SupH-like_C"/>
</dbReference>
<dbReference type="EC" id="3.2.1.1" evidence="3"/>
<evidence type="ECO:0000313" key="7">
    <source>
        <dbReference type="Proteomes" id="UP001589870"/>
    </source>
</evidence>
<dbReference type="PANTHER" id="PTHR10357">
    <property type="entry name" value="ALPHA-AMYLASE FAMILY MEMBER"/>
    <property type="match status" value="1"/>
</dbReference>
<feature type="compositionally biased region" description="Basic and acidic residues" evidence="4">
    <location>
        <begin position="569"/>
        <end position="585"/>
    </location>
</feature>
<dbReference type="Pfam" id="PF00128">
    <property type="entry name" value="Alpha-amylase"/>
    <property type="match status" value="2"/>
</dbReference>
<keyword evidence="3" id="KW-0119">Carbohydrate metabolism</keyword>
<evidence type="ECO:0000256" key="4">
    <source>
        <dbReference type="SAM" id="MobiDB-lite"/>
    </source>
</evidence>
<evidence type="ECO:0000313" key="6">
    <source>
        <dbReference type="EMBL" id="MFC0863279.1"/>
    </source>
</evidence>
<dbReference type="InterPro" id="IPR017853">
    <property type="entry name" value="GH"/>
</dbReference>
<comment type="caution">
    <text evidence="6">The sequence shown here is derived from an EMBL/GenBank/DDBJ whole genome shotgun (WGS) entry which is preliminary data.</text>
</comment>
<evidence type="ECO:0000259" key="5">
    <source>
        <dbReference type="SMART" id="SM00642"/>
    </source>
</evidence>
<dbReference type="EMBL" id="JBHMQT010000030">
    <property type="protein sequence ID" value="MFC0863279.1"/>
    <property type="molecule type" value="Genomic_DNA"/>
</dbReference>
<keyword evidence="3" id="KW-0326">Glycosidase</keyword>
<name>A0ABV6U5I6_9ACTN</name>